<comment type="caution">
    <text evidence="2">The sequence shown here is derived from an EMBL/GenBank/DDBJ whole genome shotgun (WGS) entry which is preliminary data.</text>
</comment>
<evidence type="ECO:0000313" key="3">
    <source>
        <dbReference type="Proteomes" id="UP001382904"/>
    </source>
</evidence>
<proteinExistence type="predicted"/>
<protein>
    <submittedName>
        <fullName evidence="2">Uncharacterized protein</fullName>
    </submittedName>
</protein>
<evidence type="ECO:0000313" key="2">
    <source>
        <dbReference type="EMBL" id="MEJ8643543.1"/>
    </source>
</evidence>
<accession>A0ABU8U6N7</accession>
<organism evidence="2 3">
    <name type="scientific">Streptomyces caledonius</name>
    <dbReference type="NCBI Taxonomy" id="3134107"/>
    <lineage>
        <taxon>Bacteria</taxon>
        <taxon>Bacillati</taxon>
        <taxon>Actinomycetota</taxon>
        <taxon>Actinomycetes</taxon>
        <taxon>Kitasatosporales</taxon>
        <taxon>Streptomycetaceae</taxon>
        <taxon>Streptomyces</taxon>
    </lineage>
</organism>
<reference evidence="2 3" key="1">
    <citation type="submission" date="2024-03" db="EMBL/GenBank/DDBJ databases">
        <title>Novel Streptomyces species of biotechnological and ecological value are a feature of Machair soil.</title>
        <authorList>
            <person name="Prole J.R."/>
            <person name="Goodfellow M."/>
            <person name="Allenby N."/>
            <person name="Ward A.C."/>
        </authorList>
    </citation>
    <scope>NUCLEOTIDE SEQUENCE [LARGE SCALE GENOMIC DNA]</scope>
    <source>
        <strain evidence="2 3">MS1.HAVA.3</strain>
    </source>
</reference>
<feature type="region of interest" description="Disordered" evidence="1">
    <location>
        <begin position="33"/>
        <end position="52"/>
    </location>
</feature>
<sequence length="52" mass="5383">MLRLAAFAVTSALAAAAVGPLPRCPWRGCCPRPTASPSTWRTPATVGWTGNS</sequence>
<keyword evidence="3" id="KW-1185">Reference proteome</keyword>
<dbReference type="Proteomes" id="UP001382904">
    <property type="component" value="Unassembled WGS sequence"/>
</dbReference>
<dbReference type="EMBL" id="JBBKAM010000002">
    <property type="protein sequence ID" value="MEJ8643543.1"/>
    <property type="molecule type" value="Genomic_DNA"/>
</dbReference>
<name>A0ABU8U6N7_9ACTN</name>
<gene>
    <name evidence="2" type="ORF">WKI68_23525</name>
</gene>
<evidence type="ECO:0000256" key="1">
    <source>
        <dbReference type="SAM" id="MobiDB-lite"/>
    </source>
</evidence>
<feature type="compositionally biased region" description="Polar residues" evidence="1">
    <location>
        <begin position="35"/>
        <end position="52"/>
    </location>
</feature>